<dbReference type="GO" id="GO:0003676">
    <property type="term" value="F:nucleic acid binding"/>
    <property type="evidence" value="ECO:0007669"/>
    <property type="project" value="InterPro"/>
</dbReference>
<dbReference type="Pfam" id="PF07973">
    <property type="entry name" value="tRNA_SAD"/>
    <property type="match status" value="1"/>
</dbReference>
<dbReference type="InterPro" id="IPR009000">
    <property type="entry name" value="Transl_B-barrel_sf"/>
</dbReference>
<name>A0A1X7KQM1_9BACT</name>
<dbReference type="InterPro" id="IPR012947">
    <property type="entry name" value="tRNA_SAD"/>
</dbReference>
<proteinExistence type="predicted"/>
<dbReference type="SUPFAM" id="SSF55186">
    <property type="entry name" value="ThrRS/AlaRS common domain"/>
    <property type="match status" value="1"/>
</dbReference>
<dbReference type="SUPFAM" id="SSF50447">
    <property type="entry name" value="Translation proteins"/>
    <property type="match status" value="1"/>
</dbReference>
<keyword evidence="6" id="KW-0030">Aminoacyl-tRNA synthetase</keyword>
<keyword evidence="3" id="KW-0479">Metal-binding</keyword>
<evidence type="ECO:0000313" key="6">
    <source>
        <dbReference type="EMBL" id="SMG43865.1"/>
    </source>
</evidence>
<feature type="domain" description="Alanyl-transfer RNA synthetases family profile" evidence="5">
    <location>
        <begin position="25"/>
        <end position="211"/>
    </location>
</feature>
<comment type="subcellular location">
    <subcellularLocation>
        <location evidence="2">Cytoplasm</location>
    </subcellularLocation>
</comment>
<organism evidence="6 7">
    <name type="scientific">Dethiosulfovibrio salsuginis</name>
    <dbReference type="NCBI Taxonomy" id="561720"/>
    <lineage>
        <taxon>Bacteria</taxon>
        <taxon>Thermotogati</taxon>
        <taxon>Synergistota</taxon>
        <taxon>Synergistia</taxon>
        <taxon>Synergistales</taxon>
        <taxon>Dethiosulfovibrionaceae</taxon>
        <taxon>Dethiosulfovibrio</taxon>
    </lineage>
</organism>
<dbReference type="Proteomes" id="UP000193355">
    <property type="component" value="Unassembled WGS sequence"/>
</dbReference>
<dbReference type="Gene3D" id="2.40.30.130">
    <property type="match status" value="1"/>
</dbReference>
<dbReference type="OrthoDB" id="9812949at2"/>
<dbReference type="Gene3D" id="3.30.980.10">
    <property type="entry name" value="Threonyl-trna Synthetase, Chain A, domain 2"/>
    <property type="match status" value="1"/>
</dbReference>
<dbReference type="GO" id="GO:0005737">
    <property type="term" value="C:cytoplasm"/>
    <property type="evidence" value="ECO:0007669"/>
    <property type="project" value="UniProtKB-SubCell"/>
</dbReference>
<reference evidence="7" key="1">
    <citation type="submission" date="2017-04" db="EMBL/GenBank/DDBJ databases">
        <authorList>
            <person name="Varghese N."/>
            <person name="Submissions S."/>
        </authorList>
    </citation>
    <scope>NUCLEOTIDE SEQUENCE [LARGE SCALE GENOMIC DNA]</scope>
    <source>
        <strain evidence="7">USBA 82</strain>
    </source>
</reference>
<evidence type="ECO:0000259" key="5">
    <source>
        <dbReference type="PROSITE" id="PS50860"/>
    </source>
</evidence>
<dbReference type="PROSITE" id="PS50860">
    <property type="entry name" value="AA_TRNA_LIGASE_II_ALA"/>
    <property type="match status" value="1"/>
</dbReference>
<keyword evidence="7" id="KW-1185">Reference proteome</keyword>
<evidence type="ECO:0000256" key="3">
    <source>
        <dbReference type="ARBA" id="ARBA00022723"/>
    </source>
</evidence>
<dbReference type="GO" id="GO:0004813">
    <property type="term" value="F:alanine-tRNA ligase activity"/>
    <property type="evidence" value="ECO:0007669"/>
    <property type="project" value="InterPro"/>
</dbReference>
<dbReference type="AlphaFoldDB" id="A0A1X7KQM1"/>
<dbReference type="GO" id="GO:0046872">
    <property type="term" value="F:metal ion binding"/>
    <property type="evidence" value="ECO:0007669"/>
    <property type="project" value="UniProtKB-KW"/>
</dbReference>
<dbReference type="GO" id="GO:0006419">
    <property type="term" value="P:alanyl-tRNA aminoacylation"/>
    <property type="evidence" value="ECO:0007669"/>
    <property type="project" value="InterPro"/>
</dbReference>
<evidence type="ECO:0000256" key="2">
    <source>
        <dbReference type="ARBA" id="ARBA00004496"/>
    </source>
</evidence>
<evidence type="ECO:0000256" key="4">
    <source>
        <dbReference type="ARBA" id="ARBA00022833"/>
    </source>
</evidence>
<dbReference type="InterPro" id="IPR018165">
    <property type="entry name" value="Ala-tRNA-synth_IIc_core"/>
</dbReference>
<dbReference type="InterPro" id="IPR018163">
    <property type="entry name" value="Thr/Ala-tRNA-synth_IIc_edit"/>
</dbReference>
<keyword evidence="4" id="KW-0862">Zinc</keyword>
<dbReference type="EMBL" id="FXBB01000034">
    <property type="protein sequence ID" value="SMG43865.1"/>
    <property type="molecule type" value="Genomic_DNA"/>
</dbReference>
<protein>
    <submittedName>
        <fullName evidence="6">Alanyl-tRNA synthetase</fullName>
    </submittedName>
</protein>
<sequence length="384" mass="42301">MKAVVGDIAWREGKKLRLSLDRPCPMHPEGGGQPGDSGFLSWDGGKAKVTNTLKGNHLSPILEVTLQKGELISGMEVDLERDEERNFILSRMHSAEHVLSKVMETLKPGLSVYKVAVGEERTGVYFHYDGPVDWDFAFLAEQEARSVVASAMPVEILELSVDEARSLEGLKARWDRLEDEVVRVVKIPNFDLIACSGSHVSNTSHIGDICVESVKGSSPEWEIVFSLGDRFSMYSREMRRLLSRLNCSPGELGKIFDRLSEENRLLSKQLSKVAPYVELPWEESVVRGVNVSYCAPVGLPADMLSACGRKKIAQSSEVVLIICDDGGQGPVPFMLWQNDEKLDSKALLAVPDLEARGGGRGGSISGRTGCRSLERWIKAIDSVM</sequence>
<evidence type="ECO:0000313" key="7">
    <source>
        <dbReference type="Proteomes" id="UP000193355"/>
    </source>
</evidence>
<keyword evidence="6" id="KW-0436">Ligase</keyword>
<evidence type="ECO:0000256" key="1">
    <source>
        <dbReference type="ARBA" id="ARBA00001947"/>
    </source>
</evidence>
<dbReference type="InterPro" id="IPR051335">
    <property type="entry name" value="Alanyl-tRNA_Editing_Enzymes"/>
</dbReference>
<accession>A0A1X7KQM1</accession>
<dbReference type="PANTHER" id="PTHR43462">
    <property type="entry name" value="ALANYL-TRNA EDITING PROTEIN"/>
    <property type="match status" value="1"/>
</dbReference>
<gene>
    <name evidence="6" type="ORF">SAMN06275492_13422</name>
</gene>
<dbReference type="SMART" id="SM00863">
    <property type="entry name" value="tRNA_SAD"/>
    <property type="match status" value="1"/>
</dbReference>
<dbReference type="GO" id="GO:0005524">
    <property type="term" value="F:ATP binding"/>
    <property type="evidence" value="ECO:0007669"/>
    <property type="project" value="InterPro"/>
</dbReference>
<comment type="cofactor">
    <cofactor evidence="1">
        <name>Zn(2+)</name>
        <dbReference type="ChEBI" id="CHEBI:29105"/>
    </cofactor>
</comment>
<dbReference type="GO" id="GO:0002161">
    <property type="term" value="F:aminoacyl-tRNA deacylase activity"/>
    <property type="evidence" value="ECO:0007669"/>
    <property type="project" value="UniProtKB-ARBA"/>
</dbReference>
<dbReference type="STRING" id="561720.SAMN06275492_13422"/>
<dbReference type="RefSeq" id="WP_085545346.1">
    <property type="nucleotide sequence ID" value="NZ_FXBB01000034.1"/>
</dbReference>
<dbReference type="PANTHER" id="PTHR43462:SF1">
    <property type="entry name" value="ALANYL-TRNA EDITING PROTEIN AARSD1"/>
    <property type="match status" value="1"/>
</dbReference>